<dbReference type="SUPFAM" id="SSF56176">
    <property type="entry name" value="FAD-binding/transporter-associated domain-like"/>
    <property type="match status" value="1"/>
</dbReference>
<evidence type="ECO:0000256" key="2">
    <source>
        <dbReference type="ARBA" id="ARBA00022630"/>
    </source>
</evidence>
<dbReference type="InterPro" id="IPR036318">
    <property type="entry name" value="FAD-bd_PCMH-like_sf"/>
</dbReference>
<dbReference type="GeneID" id="37061047"/>
<feature type="domain" description="FAD-binding PCMH-type" evidence="5">
    <location>
        <begin position="84"/>
        <end position="274"/>
    </location>
</feature>
<evidence type="ECO:0000256" key="1">
    <source>
        <dbReference type="ARBA" id="ARBA00005466"/>
    </source>
</evidence>
<dbReference type="PROSITE" id="PS51387">
    <property type="entry name" value="FAD_PCMH"/>
    <property type="match status" value="1"/>
</dbReference>
<accession>A0A317WEE7</accession>
<dbReference type="RefSeq" id="XP_025399841.1">
    <property type="nucleotide sequence ID" value="XM_025538810.1"/>
</dbReference>
<dbReference type="Gene3D" id="3.30.465.10">
    <property type="match status" value="1"/>
</dbReference>
<keyword evidence="4" id="KW-0560">Oxidoreductase</keyword>
<reference evidence="6 7" key="1">
    <citation type="submission" date="2016-12" db="EMBL/GenBank/DDBJ databases">
        <title>The genomes of Aspergillus section Nigri reveals drivers in fungal speciation.</title>
        <authorList>
            <consortium name="DOE Joint Genome Institute"/>
            <person name="Vesth T.C."/>
            <person name="Nybo J."/>
            <person name="Theobald S."/>
            <person name="Brandl J."/>
            <person name="Frisvad J.C."/>
            <person name="Nielsen K.F."/>
            <person name="Lyhne E.K."/>
            <person name="Kogle M.E."/>
            <person name="Kuo A."/>
            <person name="Riley R."/>
            <person name="Clum A."/>
            <person name="Nolan M."/>
            <person name="Lipzen A."/>
            <person name="Salamov A."/>
            <person name="Henrissat B."/>
            <person name="Wiebenga A."/>
            <person name="De Vries R.P."/>
            <person name="Grigoriev I.V."/>
            <person name="Mortensen U.H."/>
            <person name="Andersen M.R."/>
            <person name="Baker S.E."/>
        </authorList>
    </citation>
    <scope>NUCLEOTIDE SEQUENCE [LARGE SCALE GENOMIC DNA]</scope>
    <source>
        <strain evidence="6 7">CBS 117.55</strain>
    </source>
</reference>
<dbReference type="InterPro" id="IPR006094">
    <property type="entry name" value="Oxid_FAD_bind_N"/>
</dbReference>
<dbReference type="GO" id="GO:0071949">
    <property type="term" value="F:FAD binding"/>
    <property type="evidence" value="ECO:0007669"/>
    <property type="project" value="InterPro"/>
</dbReference>
<evidence type="ECO:0000256" key="3">
    <source>
        <dbReference type="ARBA" id="ARBA00022827"/>
    </source>
</evidence>
<protein>
    <submittedName>
        <fullName evidence="6">FAD binding domain protein</fullName>
    </submittedName>
</protein>
<keyword evidence="2" id="KW-0285">Flavoprotein</keyword>
<evidence type="ECO:0000313" key="6">
    <source>
        <dbReference type="EMBL" id="PWY83398.1"/>
    </source>
</evidence>
<dbReference type="OrthoDB" id="2151789at2759"/>
<dbReference type="InterPro" id="IPR016166">
    <property type="entry name" value="FAD-bd_PCMH"/>
</dbReference>
<comment type="caution">
    <text evidence="6">The sequence shown here is derived from an EMBL/GenBank/DDBJ whole genome shotgun (WGS) entry which is preliminary data.</text>
</comment>
<comment type="similarity">
    <text evidence="1">Belongs to the oxygen-dependent FAD-linked oxidoreductase family.</text>
</comment>
<keyword evidence="3" id="KW-0274">FAD</keyword>
<organism evidence="6 7">
    <name type="scientific">Aspergillus heteromorphus CBS 117.55</name>
    <dbReference type="NCBI Taxonomy" id="1448321"/>
    <lineage>
        <taxon>Eukaryota</taxon>
        <taxon>Fungi</taxon>
        <taxon>Dikarya</taxon>
        <taxon>Ascomycota</taxon>
        <taxon>Pezizomycotina</taxon>
        <taxon>Eurotiomycetes</taxon>
        <taxon>Eurotiomycetidae</taxon>
        <taxon>Eurotiales</taxon>
        <taxon>Aspergillaceae</taxon>
        <taxon>Aspergillus</taxon>
        <taxon>Aspergillus subgen. Circumdati</taxon>
    </lineage>
</organism>
<sequence>MASLLSSVGIATALILGVWWIRHFRNPLSSSNPPVTAANDSPPPVPHPLSQKLEAALPQRVLLLHRDGEQFRESINAYFSGQARDVVQAAIVQPRTADEVATAVHIIKEEYDHRQQQQQQQSRSCSETEDVLFAVRGGGQSPVASSASAHGGVLIDLTHLREVTVAEDRESVTIGAGCRWIDVLDVLDPMGLGVVGGRSNVVGVAGFTLGGGISFYTPQYGLACSNVFSYDVVLASGEIVTATATSHPDLWRALKGGANNFGIVTRFTMRCFPCTPLWAGFIWAPGFEITKALRALHDSVQRVDPHRNAGQVDLFAAGAITCYTYVQSLRLRVIAQHLTYTKPPEQPKKWPVFWQQSGFSRLWRFGSTPCVRTASSAIKEMLHTGFIGQRNSFGTTTIHNDLATMLAVREVFDEAMGAMRRMKGVYFNLVMQPLLPSWTAKGDPNMLGIHESTDTPLIIVSLSFTWASSQDDAYVGSVTRGIIEKIDAVANAKGTGHPYRFLNYCEKWQRPLEGYGEENLRLLRRVAGEYDPDGLFQRGCIGGFKLHPEATSTDGKALA</sequence>
<gene>
    <name evidence="6" type="ORF">BO70DRAFT_24613</name>
</gene>
<keyword evidence="7" id="KW-1185">Reference proteome</keyword>
<dbReference type="PANTHER" id="PTHR42973">
    <property type="entry name" value="BINDING OXIDOREDUCTASE, PUTATIVE (AFU_ORTHOLOGUE AFUA_1G17690)-RELATED"/>
    <property type="match status" value="1"/>
</dbReference>
<dbReference type="STRING" id="1448321.A0A317WEE7"/>
<dbReference type="Proteomes" id="UP000247233">
    <property type="component" value="Unassembled WGS sequence"/>
</dbReference>
<evidence type="ECO:0000259" key="5">
    <source>
        <dbReference type="PROSITE" id="PS51387"/>
    </source>
</evidence>
<dbReference type="AlphaFoldDB" id="A0A317WEE7"/>
<dbReference type="InterPro" id="IPR016169">
    <property type="entry name" value="FAD-bd_PCMH_sub2"/>
</dbReference>
<proteinExistence type="inferred from homology"/>
<dbReference type="VEuPathDB" id="FungiDB:BO70DRAFT_24613"/>
<dbReference type="PANTHER" id="PTHR42973:SF4">
    <property type="entry name" value="FAD BINDING DOMAIN PROTEIN"/>
    <property type="match status" value="1"/>
</dbReference>
<name>A0A317WEE7_9EURO</name>
<dbReference type="GO" id="GO:0016491">
    <property type="term" value="F:oxidoreductase activity"/>
    <property type="evidence" value="ECO:0007669"/>
    <property type="project" value="UniProtKB-KW"/>
</dbReference>
<evidence type="ECO:0000313" key="7">
    <source>
        <dbReference type="Proteomes" id="UP000247233"/>
    </source>
</evidence>
<dbReference type="InterPro" id="IPR050416">
    <property type="entry name" value="FAD-linked_Oxidoreductase"/>
</dbReference>
<dbReference type="Pfam" id="PF01565">
    <property type="entry name" value="FAD_binding_4"/>
    <property type="match status" value="1"/>
</dbReference>
<evidence type="ECO:0000256" key="4">
    <source>
        <dbReference type="ARBA" id="ARBA00023002"/>
    </source>
</evidence>
<dbReference type="EMBL" id="MSFL01000010">
    <property type="protein sequence ID" value="PWY83398.1"/>
    <property type="molecule type" value="Genomic_DNA"/>
</dbReference>